<keyword evidence="2" id="KW-1185">Reference proteome</keyword>
<accession>A0A975R8P6</accession>
<proteinExistence type="predicted"/>
<evidence type="ECO:0000313" key="2">
    <source>
        <dbReference type="Proteomes" id="UP000676649"/>
    </source>
</evidence>
<reference evidence="1" key="1">
    <citation type="submission" date="2021-04" db="EMBL/GenBank/DDBJ databases">
        <title>Draft genome sequence data of methanotrophic Methylovulum sp. strain S1L and Methylomonas sp. strain S2AM isolated from boreal lake water columns.</title>
        <authorList>
            <person name="Rissanen A.J."/>
            <person name="Mangayil R."/>
            <person name="Svenning M.M."/>
            <person name="Khanongnuch R."/>
        </authorList>
    </citation>
    <scope>NUCLEOTIDE SEQUENCE</scope>
    <source>
        <strain evidence="1">S2AM</strain>
    </source>
</reference>
<sequence length="56" mass="6485">MSVCYRTYLNACEHIRIMCDVPAEKTGTLETLRLVLMTENNHYFSLALHIRGDPGW</sequence>
<evidence type="ECO:0000313" key="1">
    <source>
        <dbReference type="EMBL" id="QWF69394.1"/>
    </source>
</evidence>
<dbReference type="RefSeq" id="WP_215579223.1">
    <property type="nucleotide sequence ID" value="NZ_CP073754.1"/>
</dbReference>
<dbReference type="Proteomes" id="UP000676649">
    <property type="component" value="Chromosome"/>
</dbReference>
<gene>
    <name evidence="1" type="ORF">KEF85_08345</name>
</gene>
<name>A0A975R8P6_9GAMM</name>
<protein>
    <submittedName>
        <fullName evidence="1">Uncharacterized protein</fullName>
    </submittedName>
</protein>
<organism evidence="1 2">
    <name type="scientific">Methylomonas paludis</name>
    <dbReference type="NCBI Taxonomy" id="1173101"/>
    <lineage>
        <taxon>Bacteria</taxon>
        <taxon>Pseudomonadati</taxon>
        <taxon>Pseudomonadota</taxon>
        <taxon>Gammaproteobacteria</taxon>
        <taxon>Methylococcales</taxon>
        <taxon>Methylococcaceae</taxon>
        <taxon>Methylomonas</taxon>
    </lineage>
</organism>
<dbReference type="KEGG" id="mpad:KEF85_08345"/>
<dbReference type="AlphaFoldDB" id="A0A975R8P6"/>
<dbReference type="EMBL" id="CP073754">
    <property type="protein sequence ID" value="QWF69394.1"/>
    <property type="molecule type" value="Genomic_DNA"/>
</dbReference>